<keyword evidence="11" id="KW-0560">Oxidoreductase</keyword>
<keyword evidence="19" id="KW-1185">Reference proteome</keyword>
<evidence type="ECO:0000256" key="12">
    <source>
        <dbReference type="ARBA" id="ARBA00023027"/>
    </source>
</evidence>
<proteinExistence type="inferred from homology"/>
<feature type="non-terminal residue" evidence="18">
    <location>
        <position position="1"/>
    </location>
</feature>
<comment type="cofactor">
    <cofactor evidence="3">
        <name>FAD</name>
        <dbReference type="ChEBI" id="CHEBI:57692"/>
    </cofactor>
</comment>
<organism evidence="18 19">
    <name type="scientific">Phainopepla nitens</name>
    <name type="common">Phainopepla</name>
    <dbReference type="NCBI Taxonomy" id="161653"/>
    <lineage>
        <taxon>Eukaryota</taxon>
        <taxon>Metazoa</taxon>
        <taxon>Chordata</taxon>
        <taxon>Craniata</taxon>
        <taxon>Vertebrata</taxon>
        <taxon>Euteleostomi</taxon>
        <taxon>Archelosauria</taxon>
        <taxon>Archosauria</taxon>
        <taxon>Dinosauria</taxon>
        <taxon>Saurischia</taxon>
        <taxon>Theropoda</taxon>
        <taxon>Coelurosauria</taxon>
        <taxon>Aves</taxon>
        <taxon>Neognathae</taxon>
        <taxon>Neoaves</taxon>
        <taxon>Telluraves</taxon>
        <taxon>Australaves</taxon>
        <taxon>Passeriformes</taxon>
        <taxon>Bombycillidae</taxon>
        <taxon>Phainopepla</taxon>
    </lineage>
</organism>
<evidence type="ECO:0000256" key="2">
    <source>
        <dbReference type="ARBA" id="ARBA00001937"/>
    </source>
</evidence>
<dbReference type="InterPro" id="IPR052206">
    <property type="entry name" value="Retinol_saturase"/>
</dbReference>
<feature type="non-terminal residue" evidence="18">
    <location>
        <position position="522"/>
    </location>
</feature>
<comment type="cofactor">
    <cofactor evidence="2">
        <name>NADP(+)</name>
        <dbReference type="ChEBI" id="CHEBI:58349"/>
    </cofactor>
</comment>
<comment type="cofactor">
    <cofactor evidence="1">
        <name>NAD(+)</name>
        <dbReference type="ChEBI" id="CHEBI:57540"/>
    </cofactor>
</comment>
<dbReference type="EMBL" id="VXBQ01008607">
    <property type="protein sequence ID" value="NXO67663.1"/>
    <property type="molecule type" value="Genomic_DNA"/>
</dbReference>
<dbReference type="AlphaFoldDB" id="A0A7L1U207"/>
<evidence type="ECO:0000256" key="15">
    <source>
        <dbReference type="ARBA" id="ARBA00038979"/>
    </source>
</evidence>
<evidence type="ECO:0000313" key="18">
    <source>
        <dbReference type="EMBL" id="NXO67663.1"/>
    </source>
</evidence>
<dbReference type="EC" id="1.3.99.23" evidence="15"/>
<evidence type="ECO:0000256" key="16">
    <source>
        <dbReference type="ARBA" id="ARBA00041141"/>
    </source>
</evidence>
<comment type="caution">
    <text evidence="18">The sequence shown here is derived from an EMBL/GenBank/DDBJ whole genome shotgun (WGS) entry which is preliminary data.</text>
</comment>
<keyword evidence="9" id="KW-0274">FAD</keyword>
<evidence type="ECO:0000256" key="10">
    <source>
        <dbReference type="ARBA" id="ARBA00022857"/>
    </source>
</evidence>
<comment type="similarity">
    <text evidence="5">Belongs to the carotenoid/retinoid oxidoreductase family. CrtISO subfamily.</text>
</comment>
<evidence type="ECO:0000256" key="5">
    <source>
        <dbReference type="ARBA" id="ARBA00005855"/>
    </source>
</evidence>
<evidence type="ECO:0000256" key="1">
    <source>
        <dbReference type="ARBA" id="ARBA00001911"/>
    </source>
</evidence>
<comment type="catalytic activity">
    <reaction evidence="17">
        <text>all-trans-13,14-dihydroretinol + A = all-trans-retinol + AH2</text>
        <dbReference type="Rhea" id="RHEA:19193"/>
        <dbReference type="ChEBI" id="CHEBI:13193"/>
        <dbReference type="ChEBI" id="CHEBI:17336"/>
        <dbReference type="ChEBI" id="CHEBI:17499"/>
        <dbReference type="ChEBI" id="CHEBI:52075"/>
        <dbReference type="EC" id="1.3.99.23"/>
    </reaction>
</comment>
<keyword evidence="8" id="KW-0256">Endoplasmic reticulum</keyword>
<reference evidence="18 19" key="1">
    <citation type="submission" date="2019-09" db="EMBL/GenBank/DDBJ databases">
        <title>Bird 10,000 Genomes (B10K) Project - Family phase.</title>
        <authorList>
            <person name="Zhang G."/>
        </authorList>
    </citation>
    <scope>NUCLEOTIDE SEQUENCE [LARGE SCALE GENOMIC DNA]</scope>
    <source>
        <strain evidence="18">B10K-DU-002-32</strain>
        <tissue evidence="18">Muscle</tissue>
    </source>
</reference>
<dbReference type="Gene3D" id="3.50.50.60">
    <property type="entry name" value="FAD/NAD(P)-binding domain"/>
    <property type="match status" value="1"/>
</dbReference>
<keyword evidence="10" id="KW-0521">NADP</keyword>
<evidence type="ECO:0000256" key="17">
    <source>
        <dbReference type="ARBA" id="ARBA00048815"/>
    </source>
</evidence>
<dbReference type="SUPFAM" id="SSF51905">
    <property type="entry name" value="FAD/NAD(P)-binding domain"/>
    <property type="match status" value="1"/>
</dbReference>
<dbReference type="GO" id="GO:0005789">
    <property type="term" value="C:endoplasmic reticulum membrane"/>
    <property type="evidence" value="ECO:0007669"/>
    <property type="project" value="UniProtKB-SubCell"/>
</dbReference>
<evidence type="ECO:0000256" key="7">
    <source>
        <dbReference type="ARBA" id="ARBA00022729"/>
    </source>
</evidence>
<protein>
    <recommendedName>
        <fullName evidence="16">All-trans-retinol 13,14-reductase</fullName>
        <ecNumber evidence="15">1.3.99.23</ecNumber>
    </recommendedName>
</protein>
<keyword evidence="7" id="KW-0732">Signal</keyword>
<dbReference type="GO" id="GO:0051786">
    <property type="term" value="F:all-trans-retinol 13,14-reductase activity"/>
    <property type="evidence" value="ECO:0007669"/>
    <property type="project" value="UniProtKB-EC"/>
</dbReference>
<comment type="subcellular location">
    <subcellularLocation>
        <location evidence="4">Endoplasmic reticulum membrane</location>
        <topology evidence="4">Peripheral membrane protein</topology>
    </subcellularLocation>
</comment>
<evidence type="ECO:0000313" key="19">
    <source>
        <dbReference type="Proteomes" id="UP000579685"/>
    </source>
</evidence>
<dbReference type="PANTHER" id="PTHR46091:SF1">
    <property type="entry name" value="ALL-TRANS-RETINOL 13,14-REDUCTASE"/>
    <property type="match status" value="1"/>
</dbReference>
<evidence type="ECO:0000256" key="9">
    <source>
        <dbReference type="ARBA" id="ARBA00022827"/>
    </source>
</evidence>
<sequence length="522" mass="57646">GIHYVGQMQEGSLMRFLVDQLTDGQLEWAPLPATYDAVVLGDPQGAGKTFHIHSGEREYFQRLKEQFPGEAAAIDEFRRLVKSAGRGVVLLGILKMLPRFLAGLLIRSRLLPRLCSFSQLASRSLKEVVDGLTPNPELRAVLSYIFPTYGVLPSKASFSMHSILVNHFLHGAWYPKGGAGEIAFHTIPVIRKAGGNVFGKAPVQRILLDAQGRAYGELRPGTGCSPKWGSFRQHLILPPSLDTPGVSVKKGQDSVDIFAPVIISDAGIFNTYERLLPAAARALPEIQAQLSMVTHSEGGFTVFVGLSGSREELGLEPTNYFMFPGNDLDGMMQRYLASSREEAANNIPLLFVTSPSSKDPTWEMRHPGKSTLAIVTFARYEWFEEWKDKQVHKRGDDYEDLKKTFVDAIMQTVLKLYPRIEGRIEYLSGGTPLTNQHYIASPHGEFYGVDHGIPRMQAEAIATVRAETAVPNLYLTGQDLCVEGFMGALQGAMICASTVLKRNLYVDVAWLKMSLQATSSKK</sequence>
<keyword evidence="13" id="KW-0443">Lipid metabolism</keyword>
<keyword evidence="14" id="KW-0472">Membrane</keyword>
<evidence type="ECO:0000256" key="13">
    <source>
        <dbReference type="ARBA" id="ARBA00023098"/>
    </source>
</evidence>
<evidence type="ECO:0000256" key="14">
    <source>
        <dbReference type="ARBA" id="ARBA00023136"/>
    </source>
</evidence>
<keyword evidence="12" id="KW-0520">NAD</keyword>
<gene>
    <name evidence="18" type="primary">Retsat</name>
    <name evidence="18" type="ORF">PHANIT_R06984</name>
</gene>
<evidence type="ECO:0000256" key="11">
    <source>
        <dbReference type="ARBA" id="ARBA00023002"/>
    </source>
</evidence>
<evidence type="ECO:0000256" key="8">
    <source>
        <dbReference type="ARBA" id="ARBA00022824"/>
    </source>
</evidence>
<dbReference type="InterPro" id="IPR036188">
    <property type="entry name" value="FAD/NAD-bd_sf"/>
</dbReference>
<accession>A0A7L1U207</accession>
<dbReference type="PANTHER" id="PTHR46091">
    <property type="entry name" value="BLR7054 PROTEIN"/>
    <property type="match status" value="1"/>
</dbReference>
<keyword evidence="6" id="KW-0285">Flavoprotein</keyword>
<name>A0A7L1U207_PHANI</name>
<dbReference type="Proteomes" id="UP000579685">
    <property type="component" value="Unassembled WGS sequence"/>
</dbReference>
<evidence type="ECO:0000256" key="3">
    <source>
        <dbReference type="ARBA" id="ARBA00001974"/>
    </source>
</evidence>
<evidence type="ECO:0000256" key="6">
    <source>
        <dbReference type="ARBA" id="ARBA00022630"/>
    </source>
</evidence>
<evidence type="ECO:0000256" key="4">
    <source>
        <dbReference type="ARBA" id="ARBA00004406"/>
    </source>
</evidence>